<evidence type="ECO:0000256" key="4">
    <source>
        <dbReference type="ARBA" id="ARBA00023163"/>
    </source>
</evidence>
<sequence>MAGSSSKFTLETLSGQAYPIWSRKIKRQLISEGLWHLVEKGYKKPKQGEMLNDSDMHLLKQNKMNDTTALSLIHKSLSPNIFMMIIDATTAKEAWDNLHTIFRAAKISDKSDIREDDGVMPLSGDKPFFDMCLTKSAVRPLCHMNFPTRVNSILPSTNVRAKVRFFGKLYEIYFYGERKQKAFGSGWRQLVCEHNLLEGDFLVFEIMEMDDSKLEVNLQVLRNIIPPELEEEIRKRATKSKAKAIYIDDGNKE</sequence>
<comment type="caution">
    <text evidence="7">The sequence shown here is derived from an EMBL/GenBank/DDBJ whole genome shotgun (WGS) entry which is preliminary data.</text>
</comment>
<dbReference type="CDD" id="cd10017">
    <property type="entry name" value="B3_DNA"/>
    <property type="match status" value="1"/>
</dbReference>
<evidence type="ECO:0000259" key="6">
    <source>
        <dbReference type="PROSITE" id="PS50863"/>
    </source>
</evidence>
<keyword evidence="2" id="KW-0805">Transcription regulation</keyword>
<dbReference type="EMBL" id="JABTTQ020000002">
    <property type="protein sequence ID" value="KAK6162778.1"/>
    <property type="molecule type" value="Genomic_DNA"/>
</dbReference>
<organism evidence="7 8">
    <name type="scientific">Rehmannia glutinosa</name>
    <name type="common">Chinese foxglove</name>
    <dbReference type="NCBI Taxonomy" id="99300"/>
    <lineage>
        <taxon>Eukaryota</taxon>
        <taxon>Viridiplantae</taxon>
        <taxon>Streptophyta</taxon>
        <taxon>Embryophyta</taxon>
        <taxon>Tracheophyta</taxon>
        <taxon>Spermatophyta</taxon>
        <taxon>Magnoliopsida</taxon>
        <taxon>eudicotyledons</taxon>
        <taxon>Gunneridae</taxon>
        <taxon>Pentapetalae</taxon>
        <taxon>asterids</taxon>
        <taxon>lamiids</taxon>
        <taxon>Lamiales</taxon>
        <taxon>Orobanchaceae</taxon>
        <taxon>Rehmannieae</taxon>
        <taxon>Rehmannia</taxon>
    </lineage>
</organism>
<dbReference type="InterPro" id="IPR003340">
    <property type="entry name" value="B3_DNA-bd"/>
</dbReference>
<evidence type="ECO:0000313" key="7">
    <source>
        <dbReference type="EMBL" id="KAK6162778.1"/>
    </source>
</evidence>
<gene>
    <name evidence="7" type="ORF">DH2020_002619</name>
</gene>
<reference evidence="7 8" key="1">
    <citation type="journal article" date="2021" name="Comput. Struct. Biotechnol. J.">
        <title>De novo genome assembly of the potent medicinal plant Rehmannia glutinosa using nanopore technology.</title>
        <authorList>
            <person name="Ma L."/>
            <person name="Dong C."/>
            <person name="Song C."/>
            <person name="Wang X."/>
            <person name="Zheng X."/>
            <person name="Niu Y."/>
            <person name="Chen S."/>
            <person name="Feng W."/>
        </authorList>
    </citation>
    <scope>NUCLEOTIDE SEQUENCE [LARGE SCALE GENOMIC DNA]</scope>
    <source>
        <strain evidence="7">DH-2019</strain>
    </source>
</reference>
<evidence type="ECO:0000256" key="5">
    <source>
        <dbReference type="ARBA" id="ARBA00023242"/>
    </source>
</evidence>
<keyword evidence="3" id="KW-0238">DNA-binding</keyword>
<name>A0ABR0XUN4_REHGL</name>
<evidence type="ECO:0000256" key="1">
    <source>
        <dbReference type="ARBA" id="ARBA00004123"/>
    </source>
</evidence>
<keyword evidence="8" id="KW-1185">Reference proteome</keyword>
<dbReference type="Pfam" id="PF14223">
    <property type="entry name" value="Retrotran_gag_2"/>
    <property type="match status" value="1"/>
</dbReference>
<dbReference type="Proteomes" id="UP001318860">
    <property type="component" value="Unassembled WGS sequence"/>
</dbReference>
<proteinExistence type="predicted"/>
<evidence type="ECO:0000256" key="3">
    <source>
        <dbReference type="ARBA" id="ARBA00023125"/>
    </source>
</evidence>
<evidence type="ECO:0000313" key="8">
    <source>
        <dbReference type="Proteomes" id="UP001318860"/>
    </source>
</evidence>
<dbReference type="InterPro" id="IPR015300">
    <property type="entry name" value="DNA-bd_pseudobarrel_sf"/>
</dbReference>
<dbReference type="Gene3D" id="2.40.330.10">
    <property type="entry name" value="DNA-binding pseudobarrel domain"/>
    <property type="match status" value="1"/>
</dbReference>
<comment type="subcellular location">
    <subcellularLocation>
        <location evidence="1">Nucleus</location>
    </subcellularLocation>
</comment>
<accession>A0ABR0XUN4</accession>
<feature type="domain" description="TF-B3" evidence="6">
    <location>
        <begin position="167"/>
        <end position="222"/>
    </location>
</feature>
<protein>
    <recommendedName>
        <fullName evidence="6">TF-B3 domain-containing protein</fullName>
    </recommendedName>
</protein>
<keyword evidence="4" id="KW-0804">Transcription</keyword>
<evidence type="ECO:0000256" key="2">
    <source>
        <dbReference type="ARBA" id="ARBA00023015"/>
    </source>
</evidence>
<dbReference type="SUPFAM" id="SSF101936">
    <property type="entry name" value="DNA-binding pseudobarrel domain"/>
    <property type="match status" value="1"/>
</dbReference>
<keyword evidence="5" id="KW-0539">Nucleus</keyword>
<dbReference type="PROSITE" id="PS50863">
    <property type="entry name" value="B3"/>
    <property type="match status" value="1"/>
</dbReference>